<gene>
    <name evidence="1" type="ORF">GAK30_00980</name>
</gene>
<dbReference type="EMBL" id="WNDQ01000010">
    <property type="protein sequence ID" value="KAF1022607.1"/>
    <property type="molecule type" value="Genomic_DNA"/>
</dbReference>
<dbReference type="Gene3D" id="3.40.50.2300">
    <property type="match status" value="2"/>
</dbReference>
<dbReference type="AlphaFoldDB" id="A0A7V8JRD2"/>
<reference evidence="2" key="1">
    <citation type="journal article" date="2020" name="MBio">
        <title>Horizontal gene transfer to a defensive symbiont with a reduced genome amongst a multipartite beetle microbiome.</title>
        <authorList>
            <person name="Waterworth S.C."/>
            <person name="Florez L.V."/>
            <person name="Rees E.R."/>
            <person name="Hertweck C."/>
            <person name="Kaltenpoth M."/>
            <person name="Kwan J.C."/>
        </authorList>
    </citation>
    <scope>NUCLEOTIDE SEQUENCE [LARGE SCALE GENOMIC DNA]</scope>
</reference>
<evidence type="ECO:0000313" key="2">
    <source>
        <dbReference type="Proteomes" id="UP000461670"/>
    </source>
</evidence>
<sequence>MRMLIAAIEQARHVKGGDIAGALEAVRIDDGGTPAYYRQWDHQMLRKTLVLKVKDKITDPWDWLDVVATAPGNSAQLDALYGTPQEIGCRMEPR</sequence>
<proteinExistence type="predicted"/>
<comment type="caution">
    <text evidence="1">The sequence shown here is derived from an EMBL/GenBank/DDBJ whole genome shotgun (WGS) entry which is preliminary data.</text>
</comment>
<accession>A0A7V8JRD2</accession>
<protein>
    <submittedName>
        <fullName evidence="1">Uncharacterized protein</fullName>
    </submittedName>
</protein>
<dbReference type="Proteomes" id="UP000461670">
    <property type="component" value="Unassembled WGS sequence"/>
</dbReference>
<organism evidence="1 2">
    <name type="scientific">Paracidovorax wautersii</name>
    <dbReference type="NCBI Taxonomy" id="1177982"/>
    <lineage>
        <taxon>Bacteria</taxon>
        <taxon>Pseudomonadati</taxon>
        <taxon>Pseudomonadota</taxon>
        <taxon>Betaproteobacteria</taxon>
        <taxon>Burkholderiales</taxon>
        <taxon>Comamonadaceae</taxon>
        <taxon>Paracidovorax</taxon>
    </lineage>
</organism>
<name>A0A7V8JRD2_9BURK</name>
<evidence type="ECO:0000313" key="1">
    <source>
        <dbReference type="EMBL" id="KAF1022607.1"/>
    </source>
</evidence>